<name>X0TAD7_9ZZZZ</name>
<dbReference type="Pfam" id="PF00227">
    <property type="entry name" value="Proteasome"/>
    <property type="match status" value="1"/>
</dbReference>
<evidence type="ECO:0000313" key="4">
    <source>
        <dbReference type="EMBL" id="GAF85162.1"/>
    </source>
</evidence>
<organism evidence="4">
    <name type="scientific">marine sediment metagenome</name>
    <dbReference type="NCBI Taxonomy" id="412755"/>
    <lineage>
        <taxon>unclassified sequences</taxon>
        <taxon>metagenomes</taxon>
        <taxon>ecological metagenomes</taxon>
    </lineage>
</organism>
<dbReference type="Gene3D" id="3.60.20.10">
    <property type="entry name" value="Glutamine Phosphoribosylpyrophosphate, subunit 1, domain 1"/>
    <property type="match status" value="1"/>
</dbReference>
<dbReference type="InterPro" id="IPR001353">
    <property type="entry name" value="Proteasome_sua/b"/>
</dbReference>
<comment type="caution">
    <text evidence="4">The sequence shown here is derived from an EMBL/GenBank/DDBJ whole genome shotgun (WGS) entry which is preliminary data.</text>
</comment>
<evidence type="ECO:0000256" key="3">
    <source>
        <dbReference type="ARBA" id="ARBA00022801"/>
    </source>
</evidence>
<evidence type="ECO:0000256" key="2">
    <source>
        <dbReference type="ARBA" id="ARBA00022670"/>
    </source>
</evidence>
<reference evidence="4" key="1">
    <citation type="journal article" date="2014" name="Front. Microbiol.">
        <title>High frequency of phylogenetically diverse reductive dehalogenase-homologous genes in deep subseafloor sedimentary metagenomes.</title>
        <authorList>
            <person name="Kawai M."/>
            <person name="Futagami T."/>
            <person name="Toyoda A."/>
            <person name="Takaki Y."/>
            <person name="Nishi S."/>
            <person name="Hori S."/>
            <person name="Arai W."/>
            <person name="Tsubouchi T."/>
            <person name="Morono Y."/>
            <person name="Uchiyama I."/>
            <person name="Ito T."/>
            <person name="Fujiyama A."/>
            <person name="Inagaki F."/>
            <person name="Takami H."/>
        </authorList>
    </citation>
    <scope>NUCLEOTIDE SEQUENCE</scope>
    <source>
        <strain evidence="4">Expedition CK06-06</strain>
    </source>
</reference>
<dbReference type="SUPFAM" id="SSF56235">
    <property type="entry name" value="N-terminal nucleophile aminohydrolases (Ntn hydrolases)"/>
    <property type="match status" value="1"/>
</dbReference>
<dbReference type="GO" id="GO:0051603">
    <property type="term" value="P:proteolysis involved in protein catabolic process"/>
    <property type="evidence" value="ECO:0007669"/>
    <property type="project" value="InterPro"/>
</dbReference>
<dbReference type="PROSITE" id="PS51476">
    <property type="entry name" value="PROTEASOME_BETA_2"/>
    <property type="match status" value="1"/>
</dbReference>
<gene>
    <name evidence="4" type="ORF">S01H1_02213</name>
</gene>
<dbReference type="GO" id="GO:0005737">
    <property type="term" value="C:cytoplasm"/>
    <property type="evidence" value="ECO:0007669"/>
    <property type="project" value="TreeGrafter"/>
</dbReference>
<accession>X0TAD7</accession>
<feature type="non-terminal residue" evidence="4">
    <location>
        <position position="1"/>
    </location>
</feature>
<dbReference type="PANTHER" id="PTHR32194">
    <property type="entry name" value="METALLOPROTEASE TLDD"/>
    <property type="match status" value="1"/>
</dbReference>
<dbReference type="InterPro" id="IPR023333">
    <property type="entry name" value="Proteasome_suB-type"/>
</dbReference>
<protein>
    <recommendedName>
        <fullName evidence="5">Proteasome endopeptidase complex</fullName>
    </recommendedName>
</protein>
<keyword evidence="3" id="KW-0378">Hydrolase</keyword>
<evidence type="ECO:0008006" key="5">
    <source>
        <dbReference type="Google" id="ProtNLM"/>
    </source>
</evidence>
<dbReference type="InterPro" id="IPR029055">
    <property type="entry name" value="Ntn_hydrolases_N"/>
</dbReference>
<dbReference type="GO" id="GO:0005839">
    <property type="term" value="C:proteasome core complex"/>
    <property type="evidence" value="ECO:0007669"/>
    <property type="project" value="InterPro"/>
</dbReference>
<keyword evidence="2" id="KW-0645">Protease</keyword>
<dbReference type="EMBL" id="BARS01001041">
    <property type="protein sequence ID" value="GAF85162.1"/>
    <property type="molecule type" value="Genomic_DNA"/>
</dbReference>
<proteinExistence type="predicted"/>
<evidence type="ECO:0000256" key="1">
    <source>
        <dbReference type="ARBA" id="ARBA00022490"/>
    </source>
</evidence>
<keyword evidence="1" id="KW-0963">Cytoplasm</keyword>
<dbReference type="PANTHER" id="PTHR32194:SF0">
    <property type="entry name" value="ATP-DEPENDENT PROTEASE SUBUNIT HSLV"/>
    <property type="match status" value="1"/>
</dbReference>
<dbReference type="GO" id="GO:0008233">
    <property type="term" value="F:peptidase activity"/>
    <property type="evidence" value="ECO:0007669"/>
    <property type="project" value="UniProtKB-KW"/>
</dbReference>
<dbReference type="AlphaFoldDB" id="X0TAD7"/>
<sequence>LENNRPIGVRSMAKLISNMLFQRRMMPLLMETMVGGVDGEGPAVYSMDPVGSLIPDKFITAGTGAPIAMGLLEAQYSEEMDLEAGADLALKAIRSAVARDVVSGDGVDMLLIRADGMEERSFPMSG</sequence>